<organism evidence="1 2">
    <name type="scientific">Hygrophoropsis aurantiaca</name>
    <dbReference type="NCBI Taxonomy" id="72124"/>
    <lineage>
        <taxon>Eukaryota</taxon>
        <taxon>Fungi</taxon>
        <taxon>Dikarya</taxon>
        <taxon>Basidiomycota</taxon>
        <taxon>Agaricomycotina</taxon>
        <taxon>Agaricomycetes</taxon>
        <taxon>Agaricomycetidae</taxon>
        <taxon>Boletales</taxon>
        <taxon>Coniophorineae</taxon>
        <taxon>Hygrophoropsidaceae</taxon>
        <taxon>Hygrophoropsis</taxon>
    </lineage>
</organism>
<name>A0ACB8A5T1_9AGAM</name>
<accession>A0ACB8A5T1</accession>
<dbReference type="EMBL" id="MU267852">
    <property type="protein sequence ID" value="KAH7908023.1"/>
    <property type="molecule type" value="Genomic_DNA"/>
</dbReference>
<evidence type="ECO:0000313" key="1">
    <source>
        <dbReference type="EMBL" id="KAH7908023.1"/>
    </source>
</evidence>
<proteinExistence type="predicted"/>
<keyword evidence="2" id="KW-1185">Reference proteome</keyword>
<gene>
    <name evidence="1" type="ORF">BJ138DRAFT_1091910</name>
</gene>
<dbReference type="Proteomes" id="UP000790377">
    <property type="component" value="Unassembled WGS sequence"/>
</dbReference>
<protein>
    <submittedName>
        <fullName evidence="1">Uncharacterized protein</fullName>
    </submittedName>
</protein>
<evidence type="ECO:0000313" key="2">
    <source>
        <dbReference type="Proteomes" id="UP000790377"/>
    </source>
</evidence>
<comment type="caution">
    <text evidence="1">The sequence shown here is derived from an EMBL/GenBank/DDBJ whole genome shotgun (WGS) entry which is preliminary data.</text>
</comment>
<reference evidence="1" key="1">
    <citation type="journal article" date="2021" name="New Phytol.">
        <title>Evolutionary innovations through gain and loss of genes in the ectomycorrhizal Boletales.</title>
        <authorList>
            <person name="Wu G."/>
            <person name="Miyauchi S."/>
            <person name="Morin E."/>
            <person name="Kuo A."/>
            <person name="Drula E."/>
            <person name="Varga T."/>
            <person name="Kohler A."/>
            <person name="Feng B."/>
            <person name="Cao Y."/>
            <person name="Lipzen A."/>
            <person name="Daum C."/>
            <person name="Hundley H."/>
            <person name="Pangilinan J."/>
            <person name="Johnson J."/>
            <person name="Barry K."/>
            <person name="LaButti K."/>
            <person name="Ng V."/>
            <person name="Ahrendt S."/>
            <person name="Min B."/>
            <person name="Choi I.G."/>
            <person name="Park H."/>
            <person name="Plett J.M."/>
            <person name="Magnuson J."/>
            <person name="Spatafora J.W."/>
            <person name="Nagy L.G."/>
            <person name="Henrissat B."/>
            <person name="Grigoriev I.V."/>
            <person name="Yang Z.L."/>
            <person name="Xu J."/>
            <person name="Martin F.M."/>
        </authorList>
    </citation>
    <scope>NUCLEOTIDE SEQUENCE</scope>
    <source>
        <strain evidence="1">ATCC 28755</strain>
    </source>
</reference>
<sequence length="282" mass="31353">MDLNPIGKHCALSSCNELDFLPIRCRCDRVFCRFHALPDNHDCTIAAKFVDNQHTFEEKLQRCAFQDCNKPSLHSIVRDKASNEQQTSASYESCPGCRFSFCADHRYPESHSCSGAQAFEVDAKSKNATARSLLARHFGTPLHSSLPVARKAAKPSTDPKKIAQLQKVTLMKMRHHAQPGDPKDRTSSVAIDQRLHVAVTTDTKGKTGEERIFWFRKPIGTGKALDLLADQFGISDSNCNSLRLVRLSVDGQDHIPLHNDRPLMDQVEDTSSLVLTALPSVS</sequence>